<dbReference type="OrthoDB" id="5858611at2759"/>
<name>A0A4U5MSG5_STECR</name>
<proteinExistence type="predicted"/>
<keyword evidence="4" id="KW-1185">Reference proteome</keyword>
<evidence type="ECO:0000256" key="1">
    <source>
        <dbReference type="SAM" id="MobiDB-lite"/>
    </source>
</evidence>
<feature type="region of interest" description="Disordered" evidence="1">
    <location>
        <begin position="229"/>
        <end position="249"/>
    </location>
</feature>
<reference evidence="3 4" key="1">
    <citation type="journal article" date="2015" name="Genome Biol.">
        <title>Comparative genomics of Steinernema reveals deeply conserved gene regulatory networks.</title>
        <authorList>
            <person name="Dillman A.R."/>
            <person name="Macchietto M."/>
            <person name="Porter C.F."/>
            <person name="Rogers A."/>
            <person name="Williams B."/>
            <person name="Antoshechkin I."/>
            <person name="Lee M.M."/>
            <person name="Goodwin Z."/>
            <person name="Lu X."/>
            <person name="Lewis E.E."/>
            <person name="Goodrich-Blair H."/>
            <person name="Stock S.P."/>
            <person name="Adams B.J."/>
            <person name="Sternberg P.W."/>
            <person name="Mortazavi A."/>
        </authorList>
    </citation>
    <scope>NUCLEOTIDE SEQUENCE [LARGE SCALE GENOMIC DNA]</scope>
    <source>
        <strain evidence="3 4">ALL</strain>
    </source>
</reference>
<evidence type="ECO:0000313" key="4">
    <source>
        <dbReference type="Proteomes" id="UP000298663"/>
    </source>
</evidence>
<accession>A0A4U5MSG5</accession>
<feature type="domain" description="DUF8077" evidence="2">
    <location>
        <begin position="3"/>
        <end position="96"/>
    </location>
</feature>
<organism evidence="3 4">
    <name type="scientific">Steinernema carpocapsae</name>
    <name type="common">Entomopathogenic nematode</name>
    <dbReference type="NCBI Taxonomy" id="34508"/>
    <lineage>
        <taxon>Eukaryota</taxon>
        <taxon>Metazoa</taxon>
        <taxon>Ecdysozoa</taxon>
        <taxon>Nematoda</taxon>
        <taxon>Chromadorea</taxon>
        <taxon>Rhabditida</taxon>
        <taxon>Tylenchina</taxon>
        <taxon>Panagrolaimomorpha</taxon>
        <taxon>Strongyloidoidea</taxon>
        <taxon>Steinernematidae</taxon>
        <taxon>Steinernema</taxon>
    </lineage>
</organism>
<dbReference type="Proteomes" id="UP000298663">
    <property type="component" value="Unassembled WGS sequence"/>
</dbReference>
<gene>
    <name evidence="3" type="ORF">L596_019878</name>
</gene>
<sequence>MGATINRYCRNYTACGLKRTITFDASHVVLLDGFPRRDFGAVQFRFVVVLPHGALTAEKQQKPLLSKATLSGMFHKHVRDFDRSVGWQVVSFEKYPRFDPITTFMNTAILPIGITAGVACVFLACWSTSLSTSYASEGWLVSGSKGGKNAALRRTLEIIEEQKLQMAHQLEEKRVQLAIARAHFADGAKSEDQATTSGLSTTIDEMEEGGSLERLPEVVVVNTRGWKRRPSRDTLESSGRRMSMGRSNE</sequence>
<dbReference type="EMBL" id="AZBU02000006">
    <property type="protein sequence ID" value="TKR72432.1"/>
    <property type="molecule type" value="Genomic_DNA"/>
</dbReference>
<protein>
    <recommendedName>
        <fullName evidence="2">DUF8077 domain-containing protein</fullName>
    </recommendedName>
</protein>
<comment type="caution">
    <text evidence="3">The sequence shown here is derived from an EMBL/GenBank/DDBJ whole genome shotgun (WGS) entry which is preliminary data.</text>
</comment>
<reference evidence="3 4" key="2">
    <citation type="journal article" date="2019" name="G3 (Bethesda)">
        <title>Hybrid Assembly of the Genome of the Entomopathogenic Nematode Steinernema carpocapsae Identifies the X-Chromosome.</title>
        <authorList>
            <person name="Serra L."/>
            <person name="Macchietto M."/>
            <person name="Macias-Munoz A."/>
            <person name="McGill C.J."/>
            <person name="Rodriguez I.M."/>
            <person name="Rodriguez B."/>
            <person name="Murad R."/>
            <person name="Mortazavi A."/>
        </authorList>
    </citation>
    <scope>NUCLEOTIDE SEQUENCE [LARGE SCALE GENOMIC DNA]</scope>
    <source>
        <strain evidence="3 4">ALL</strain>
    </source>
</reference>
<evidence type="ECO:0000313" key="3">
    <source>
        <dbReference type="EMBL" id="TKR72432.1"/>
    </source>
</evidence>
<evidence type="ECO:0000259" key="2">
    <source>
        <dbReference type="Pfam" id="PF26284"/>
    </source>
</evidence>
<dbReference type="AlphaFoldDB" id="A0A4U5MSG5"/>
<dbReference type="InterPro" id="IPR058390">
    <property type="entry name" value="DUF8077"/>
</dbReference>
<feature type="compositionally biased region" description="Low complexity" evidence="1">
    <location>
        <begin position="240"/>
        <end position="249"/>
    </location>
</feature>
<dbReference type="Pfam" id="PF26284">
    <property type="entry name" value="DUF8077"/>
    <property type="match status" value="1"/>
</dbReference>